<evidence type="ECO:0000313" key="2">
    <source>
        <dbReference type="Proteomes" id="UP001272137"/>
    </source>
</evidence>
<organism evidence="1 2">
    <name type="scientific">Burkholderia thailandensis</name>
    <dbReference type="NCBI Taxonomy" id="57975"/>
    <lineage>
        <taxon>Bacteria</taxon>
        <taxon>Pseudomonadati</taxon>
        <taxon>Pseudomonadota</taxon>
        <taxon>Betaproteobacteria</taxon>
        <taxon>Burkholderiales</taxon>
        <taxon>Burkholderiaceae</taxon>
        <taxon>Burkholderia</taxon>
        <taxon>pseudomallei group</taxon>
    </lineage>
</organism>
<name>A0AAW9CNC2_BURTH</name>
<accession>A0AAW9CNC2</accession>
<dbReference type="AlphaFoldDB" id="A0AAW9CNC2"/>
<reference evidence="1" key="1">
    <citation type="submission" date="2018-08" db="EMBL/GenBank/DDBJ databases">
        <title>Identification of Burkholderia cepacia strains that express a Burkholderia pseudomallei-like capsular polysaccharide.</title>
        <authorList>
            <person name="Burtnick M.N."/>
            <person name="Vongsouvath M."/>
            <person name="Newton P."/>
            <person name="Wuthiekanun V."/>
            <person name="Limmathurotsakul D."/>
            <person name="Brett P.J."/>
            <person name="Chantratita N."/>
            <person name="Dance D.A."/>
        </authorList>
    </citation>
    <scope>NUCLEOTIDE SEQUENCE</scope>
    <source>
        <strain evidence="1">SBXCC001</strain>
    </source>
</reference>
<gene>
    <name evidence="1" type="ORF">C7S16_6955</name>
</gene>
<evidence type="ECO:0000313" key="1">
    <source>
        <dbReference type="EMBL" id="MDW9252460.1"/>
    </source>
</evidence>
<proteinExistence type="predicted"/>
<sequence>MALDRAGLNGFRIEHAGGVLFRKAPFEIPDATIQQSGSAAIRPRCFARKRFSSV</sequence>
<comment type="caution">
    <text evidence="1">The sequence shown here is derived from an EMBL/GenBank/DDBJ whole genome shotgun (WGS) entry which is preliminary data.</text>
</comment>
<dbReference type="EMBL" id="QXCT01000001">
    <property type="protein sequence ID" value="MDW9252460.1"/>
    <property type="molecule type" value="Genomic_DNA"/>
</dbReference>
<protein>
    <submittedName>
        <fullName evidence="1">Uncharacterized protein</fullName>
    </submittedName>
</protein>
<dbReference type="Proteomes" id="UP001272137">
    <property type="component" value="Unassembled WGS sequence"/>
</dbReference>